<accession>A0A2S6Z575</accession>
<gene>
    <name evidence="2" type="ORF">XaplCFBP3122_10265</name>
</gene>
<organism evidence="2 3">
    <name type="scientific">Xanthomonas arboricola pv. populi</name>
    <dbReference type="NCBI Taxonomy" id="487823"/>
    <lineage>
        <taxon>Bacteria</taxon>
        <taxon>Pseudomonadati</taxon>
        <taxon>Pseudomonadota</taxon>
        <taxon>Gammaproteobacteria</taxon>
        <taxon>Lysobacterales</taxon>
        <taxon>Lysobacteraceae</taxon>
        <taxon>Xanthomonas</taxon>
    </lineage>
</organism>
<evidence type="ECO:0000256" key="1">
    <source>
        <dbReference type="SAM" id="MobiDB-lite"/>
    </source>
</evidence>
<dbReference type="AlphaFoldDB" id="A0A2S6Z575"/>
<evidence type="ECO:0000313" key="3">
    <source>
        <dbReference type="Proteomes" id="UP000238270"/>
    </source>
</evidence>
<dbReference type="Proteomes" id="UP000238270">
    <property type="component" value="Unassembled WGS sequence"/>
</dbReference>
<comment type="caution">
    <text evidence="2">The sequence shown here is derived from an EMBL/GenBank/DDBJ whole genome shotgun (WGS) entry which is preliminary data.</text>
</comment>
<reference evidence="2 3" key="1">
    <citation type="submission" date="2016-08" db="EMBL/GenBank/DDBJ databases">
        <title>Evolution of the type three secretion system and type three effector repertoires in Xanthomonas.</title>
        <authorList>
            <person name="Merda D."/>
            <person name="Briand M."/>
            <person name="Bosis E."/>
            <person name="Rousseau C."/>
            <person name="Portier P."/>
            <person name="Jacques M.-A."/>
            <person name="Fischer-Le Saux M."/>
        </authorList>
    </citation>
    <scope>NUCLEOTIDE SEQUENCE [LARGE SCALE GENOMIC DNA]</scope>
    <source>
        <strain evidence="2 3">CFBP 3122</strain>
    </source>
</reference>
<feature type="region of interest" description="Disordered" evidence="1">
    <location>
        <begin position="1"/>
        <end position="22"/>
    </location>
</feature>
<name>A0A2S6Z575_9XANT</name>
<evidence type="ECO:0000313" key="2">
    <source>
        <dbReference type="EMBL" id="PPT76409.1"/>
    </source>
</evidence>
<dbReference type="EMBL" id="MIGV01000009">
    <property type="protein sequence ID" value="PPT76409.1"/>
    <property type="molecule type" value="Genomic_DNA"/>
</dbReference>
<proteinExistence type="predicted"/>
<protein>
    <submittedName>
        <fullName evidence="2">Uncharacterized protein</fullName>
    </submittedName>
</protein>
<sequence length="62" mass="6634">MATFRHRHERAAARPARPLPGIGVPHVRAAAVARHARPPAAWALQDVGDVSHAHCGMIKAQS</sequence>